<keyword evidence="3" id="KW-1185">Reference proteome</keyword>
<evidence type="ECO:0000313" key="2">
    <source>
        <dbReference type="EMBL" id="CAG7720892.1"/>
    </source>
</evidence>
<dbReference type="InterPro" id="IPR051742">
    <property type="entry name" value="Ribosome_Assembly_uL10"/>
</dbReference>
<dbReference type="GO" id="GO:0003723">
    <property type="term" value="F:RNA binding"/>
    <property type="evidence" value="ECO:0007669"/>
    <property type="project" value="TreeGrafter"/>
</dbReference>
<reference evidence="2" key="1">
    <citation type="submission" date="2021-06" db="EMBL/GenBank/DDBJ databases">
        <authorList>
            <person name="Hodson N. C."/>
            <person name="Mongue J. A."/>
            <person name="Jaron S. K."/>
        </authorList>
    </citation>
    <scope>NUCLEOTIDE SEQUENCE</scope>
</reference>
<evidence type="ECO:0000313" key="3">
    <source>
        <dbReference type="Proteomes" id="UP000708208"/>
    </source>
</evidence>
<dbReference type="GO" id="GO:0000956">
    <property type="term" value="P:nuclear-transcribed mRNA catabolic process"/>
    <property type="evidence" value="ECO:0007669"/>
    <property type="project" value="TreeGrafter"/>
</dbReference>
<feature type="domain" description="Large ribosomal subunit protein uL10-like insertion" evidence="1">
    <location>
        <begin position="38"/>
        <end position="99"/>
    </location>
</feature>
<dbReference type="Pfam" id="PF17777">
    <property type="entry name" value="RL10P_insert"/>
    <property type="match status" value="1"/>
</dbReference>
<feature type="non-terminal residue" evidence="2">
    <location>
        <position position="1"/>
    </location>
</feature>
<organism evidence="2 3">
    <name type="scientific">Allacma fusca</name>
    <dbReference type="NCBI Taxonomy" id="39272"/>
    <lineage>
        <taxon>Eukaryota</taxon>
        <taxon>Metazoa</taxon>
        <taxon>Ecdysozoa</taxon>
        <taxon>Arthropoda</taxon>
        <taxon>Hexapoda</taxon>
        <taxon>Collembola</taxon>
        <taxon>Symphypleona</taxon>
        <taxon>Sminthuridae</taxon>
        <taxon>Allacma</taxon>
    </lineage>
</organism>
<dbReference type="Proteomes" id="UP000708208">
    <property type="component" value="Unassembled WGS sequence"/>
</dbReference>
<name>A0A8J2JKW7_9HEXA</name>
<dbReference type="InterPro" id="IPR040637">
    <property type="entry name" value="Ribosomal_uL10-like_insert"/>
</dbReference>
<proteinExistence type="predicted"/>
<dbReference type="EMBL" id="CAJVCH010074793">
    <property type="protein sequence ID" value="CAG7720892.1"/>
    <property type="molecule type" value="Genomic_DNA"/>
</dbReference>
<dbReference type="GO" id="GO:0030687">
    <property type="term" value="C:preribosome, large subunit precursor"/>
    <property type="evidence" value="ECO:0007669"/>
    <property type="project" value="TreeGrafter"/>
</dbReference>
<evidence type="ECO:0000259" key="1">
    <source>
        <dbReference type="Pfam" id="PF17777"/>
    </source>
</evidence>
<dbReference type="PANTHER" id="PTHR45841:SF1">
    <property type="entry name" value="MRNA TURNOVER PROTEIN 4 HOMOLOG"/>
    <property type="match status" value="1"/>
</dbReference>
<dbReference type="PANTHER" id="PTHR45841">
    <property type="entry name" value="MRNA TURNOVER PROTEIN 4 MRTO4"/>
    <property type="match status" value="1"/>
</dbReference>
<accession>A0A8J2JKW7</accession>
<dbReference type="GO" id="GO:0042273">
    <property type="term" value="P:ribosomal large subunit biogenesis"/>
    <property type="evidence" value="ECO:0007669"/>
    <property type="project" value="TreeGrafter"/>
</dbReference>
<protein>
    <recommendedName>
        <fullName evidence="1">Large ribosomal subunit protein uL10-like insertion domain-containing protein</fullName>
    </recommendedName>
</protein>
<dbReference type="OrthoDB" id="10262308at2759"/>
<dbReference type="GO" id="GO:0005730">
    <property type="term" value="C:nucleolus"/>
    <property type="evidence" value="ECO:0007669"/>
    <property type="project" value="TreeGrafter"/>
</dbReference>
<gene>
    <name evidence="2" type="ORF">AFUS01_LOCUS10145</name>
</gene>
<dbReference type="GO" id="GO:0006364">
    <property type="term" value="P:rRNA processing"/>
    <property type="evidence" value="ECO:0007669"/>
    <property type="project" value="TreeGrafter"/>
</dbReference>
<dbReference type="AlphaFoldDB" id="A0A8J2JKW7"/>
<comment type="caution">
    <text evidence="2">The sequence shown here is derived from an EMBL/GenBank/DDBJ whole genome shotgun (WGS) entry which is preliminary data.</text>
</comment>
<sequence length="110" mass="12177">VIDWISNGKHGENPKRRLLISLTIISSGIMPYVGTKQIKLVLVEGKLDQFPQSIEPDLLSLGLPTSVQKEVVTLIKEYAVCKKGQVLNANEATILKLLEKPMAELKILLD</sequence>